<dbReference type="AlphaFoldDB" id="A0A4C1TVL0"/>
<evidence type="ECO:0000313" key="2">
    <source>
        <dbReference type="Proteomes" id="UP000299102"/>
    </source>
</evidence>
<keyword evidence="2" id="KW-1185">Reference proteome</keyword>
<organism evidence="1 2">
    <name type="scientific">Eumeta variegata</name>
    <name type="common">Bagworm moth</name>
    <name type="synonym">Eumeta japonica</name>
    <dbReference type="NCBI Taxonomy" id="151549"/>
    <lineage>
        <taxon>Eukaryota</taxon>
        <taxon>Metazoa</taxon>
        <taxon>Ecdysozoa</taxon>
        <taxon>Arthropoda</taxon>
        <taxon>Hexapoda</taxon>
        <taxon>Insecta</taxon>
        <taxon>Pterygota</taxon>
        <taxon>Neoptera</taxon>
        <taxon>Endopterygota</taxon>
        <taxon>Lepidoptera</taxon>
        <taxon>Glossata</taxon>
        <taxon>Ditrysia</taxon>
        <taxon>Tineoidea</taxon>
        <taxon>Psychidae</taxon>
        <taxon>Oiketicinae</taxon>
        <taxon>Eumeta</taxon>
    </lineage>
</organism>
<reference evidence="1 2" key="1">
    <citation type="journal article" date="2019" name="Commun. Biol.">
        <title>The bagworm genome reveals a unique fibroin gene that provides high tensile strength.</title>
        <authorList>
            <person name="Kono N."/>
            <person name="Nakamura H."/>
            <person name="Ohtoshi R."/>
            <person name="Tomita M."/>
            <person name="Numata K."/>
            <person name="Arakawa K."/>
        </authorList>
    </citation>
    <scope>NUCLEOTIDE SEQUENCE [LARGE SCALE GENOMIC DNA]</scope>
</reference>
<protein>
    <recommendedName>
        <fullName evidence="3">CUB domain-containing protein</fullName>
    </recommendedName>
</protein>
<name>A0A4C1TVL0_EUMVA</name>
<evidence type="ECO:0000313" key="1">
    <source>
        <dbReference type="EMBL" id="GBP17756.1"/>
    </source>
</evidence>
<dbReference type="EMBL" id="BGZK01000090">
    <property type="protein sequence ID" value="GBP17756.1"/>
    <property type="molecule type" value="Genomic_DNA"/>
</dbReference>
<evidence type="ECO:0008006" key="3">
    <source>
        <dbReference type="Google" id="ProtNLM"/>
    </source>
</evidence>
<dbReference type="OrthoDB" id="425681at2759"/>
<gene>
    <name evidence="1" type="ORF">EVAR_102614_1</name>
</gene>
<accession>A0A4C1TVL0</accession>
<dbReference type="Proteomes" id="UP000299102">
    <property type="component" value="Unassembled WGS sequence"/>
</dbReference>
<proteinExistence type="predicted"/>
<comment type="caution">
    <text evidence="1">The sequence shown here is derived from an EMBL/GenBank/DDBJ whole genome shotgun (WGS) entry which is preliminary data.</text>
</comment>
<sequence>MCSSTISLFKTAVPARPRPGATHDRDDDVRDRELCRALRGTQRVIRLDQVKNPSIDSSATKNESKTNGVEMRSLRRMCGVSRKKRCRNSDVRWCDLKEDEVTRVERVSNKRPPPSQYVVTGNFVTLHETRAPRLEEPAKPSVPDIITTSMMTVIRSPRPALEQRGELEVQQLRNSRKLKHRRQTHTMSGLCGSVLIRPTALFFLCIMLVPFRTRSAEECGGQVRASCPLQVAGHGNRSPAGYRANGTCMWHVEADVPPIDGTTSRH</sequence>